<dbReference type="InterPro" id="IPR002716">
    <property type="entry name" value="PIN_dom"/>
</dbReference>
<dbReference type="EMBL" id="MASW01000002">
    <property type="protein sequence ID" value="PXY28099.1"/>
    <property type="molecule type" value="Genomic_DNA"/>
</dbReference>
<dbReference type="Pfam" id="PF01850">
    <property type="entry name" value="PIN"/>
    <property type="match status" value="1"/>
</dbReference>
<keyword evidence="4 6" id="KW-0378">Hydrolase</keyword>
<dbReference type="OrthoDB" id="556169at2"/>
<evidence type="ECO:0000313" key="8">
    <source>
        <dbReference type="Proteomes" id="UP000249915"/>
    </source>
</evidence>
<comment type="similarity">
    <text evidence="6">Belongs to the PINc/VapC protein family.</text>
</comment>
<feature type="binding site" evidence="6">
    <location>
        <position position="107"/>
    </location>
    <ligand>
        <name>Mg(2+)</name>
        <dbReference type="ChEBI" id="CHEBI:18420"/>
    </ligand>
</feature>
<keyword evidence="1 6" id="KW-1277">Toxin-antitoxin system</keyword>
<reference evidence="7 8" key="1">
    <citation type="submission" date="2016-07" db="EMBL/GenBank/DDBJ databases">
        <title>Draft genome sequence of Prauserella muralis DSM 45305, isolated from a mould-covered wall in an indoor environment.</title>
        <authorList>
            <person name="Ruckert C."/>
            <person name="Albersmeier A."/>
            <person name="Jiang C.-L."/>
            <person name="Jiang Y."/>
            <person name="Kalinowski J."/>
            <person name="Schneider O."/>
            <person name="Winkler A."/>
            <person name="Zotchev S.B."/>
        </authorList>
    </citation>
    <scope>NUCLEOTIDE SEQUENCE [LARGE SCALE GENOMIC DNA]</scope>
    <source>
        <strain evidence="7 8">DSM 45305</strain>
    </source>
</reference>
<accession>A0A2V4BEQ6</accession>
<evidence type="ECO:0000256" key="4">
    <source>
        <dbReference type="ARBA" id="ARBA00022801"/>
    </source>
</evidence>
<dbReference type="AlphaFoldDB" id="A0A2V4BEQ6"/>
<proteinExistence type="inferred from homology"/>
<keyword evidence="2 6" id="KW-0540">Nuclease</keyword>
<dbReference type="InterPro" id="IPR022907">
    <property type="entry name" value="VapC_family"/>
</dbReference>
<evidence type="ECO:0000256" key="1">
    <source>
        <dbReference type="ARBA" id="ARBA00022649"/>
    </source>
</evidence>
<keyword evidence="8" id="KW-1185">Reference proteome</keyword>
<dbReference type="Proteomes" id="UP000249915">
    <property type="component" value="Unassembled WGS sequence"/>
</dbReference>
<evidence type="ECO:0000256" key="5">
    <source>
        <dbReference type="ARBA" id="ARBA00022842"/>
    </source>
</evidence>
<dbReference type="CDD" id="cd18678">
    <property type="entry name" value="PIN_MtVapC25_VapC33-like"/>
    <property type="match status" value="1"/>
</dbReference>
<keyword evidence="6" id="KW-0800">Toxin</keyword>
<dbReference type="GO" id="GO:0000287">
    <property type="term" value="F:magnesium ion binding"/>
    <property type="evidence" value="ECO:0007669"/>
    <property type="project" value="UniProtKB-UniRule"/>
</dbReference>
<comment type="function">
    <text evidence="6">Toxic component of a toxin-antitoxin (TA) system. An RNase.</text>
</comment>
<feature type="binding site" evidence="6">
    <location>
        <position position="5"/>
    </location>
    <ligand>
        <name>Mg(2+)</name>
        <dbReference type="ChEBI" id="CHEBI:18420"/>
    </ligand>
</feature>
<dbReference type="RefSeq" id="WP_112282107.1">
    <property type="nucleotide sequence ID" value="NZ_MASW01000002.1"/>
</dbReference>
<dbReference type="NCBIfam" id="TIGR00028">
    <property type="entry name" value="Mtu_PIN_fam"/>
    <property type="match status" value="1"/>
</dbReference>
<dbReference type="InterPro" id="IPR006226">
    <property type="entry name" value="Mtu_PIN"/>
</dbReference>
<comment type="cofactor">
    <cofactor evidence="6">
        <name>Mg(2+)</name>
        <dbReference type="ChEBI" id="CHEBI:18420"/>
    </cofactor>
</comment>
<dbReference type="HAMAP" id="MF_00265">
    <property type="entry name" value="VapC_Nob1"/>
    <property type="match status" value="1"/>
</dbReference>
<dbReference type="EC" id="3.1.-.-" evidence="6"/>
<name>A0A2V4BEQ6_9PSEU</name>
<evidence type="ECO:0000256" key="6">
    <source>
        <dbReference type="HAMAP-Rule" id="MF_00265"/>
    </source>
</evidence>
<comment type="caution">
    <text evidence="7">The sequence shown here is derived from an EMBL/GenBank/DDBJ whole genome shotgun (WGS) entry which is preliminary data.</text>
</comment>
<dbReference type="GO" id="GO:0090729">
    <property type="term" value="F:toxin activity"/>
    <property type="evidence" value="ECO:0007669"/>
    <property type="project" value="UniProtKB-KW"/>
</dbReference>
<dbReference type="InterPro" id="IPR029060">
    <property type="entry name" value="PIN-like_dom_sf"/>
</dbReference>
<evidence type="ECO:0000313" key="7">
    <source>
        <dbReference type="EMBL" id="PXY28099.1"/>
    </source>
</evidence>
<dbReference type="GO" id="GO:0004540">
    <property type="term" value="F:RNA nuclease activity"/>
    <property type="evidence" value="ECO:0007669"/>
    <property type="project" value="InterPro"/>
</dbReference>
<dbReference type="GO" id="GO:0045926">
    <property type="term" value="P:negative regulation of growth"/>
    <property type="evidence" value="ECO:0007669"/>
    <property type="project" value="UniProtKB-ARBA"/>
</dbReference>
<dbReference type="SUPFAM" id="SSF88723">
    <property type="entry name" value="PIN domain-like"/>
    <property type="match status" value="1"/>
</dbReference>
<sequence length="140" mass="15087">MKLVDANVLLYAVNSDAPQHEVARDWLDGALSGDDTVGFSWTVLLAFVRLATHPSIFARPLPPGTAFDIVDAWLGQPSAVVVEPTRRHAPLLRGLLGAGTAGNLVNDAHLAALAIEHRAEVVSFDADFTRFADIRLHKLS</sequence>
<protein>
    <recommendedName>
        <fullName evidence="6">Ribonuclease VapC</fullName>
        <shortName evidence="6">RNase VapC</shortName>
        <ecNumber evidence="6">3.1.-.-</ecNumber>
    </recommendedName>
    <alternativeName>
        <fullName evidence="6">Toxin VapC</fullName>
    </alternativeName>
</protein>
<keyword evidence="3 6" id="KW-0479">Metal-binding</keyword>
<gene>
    <name evidence="6" type="primary">vapC</name>
    <name evidence="7" type="ORF">BAY60_17325</name>
</gene>
<dbReference type="Gene3D" id="3.40.50.1010">
    <property type="entry name" value="5'-nuclease"/>
    <property type="match status" value="1"/>
</dbReference>
<dbReference type="GO" id="GO:0016788">
    <property type="term" value="F:hydrolase activity, acting on ester bonds"/>
    <property type="evidence" value="ECO:0007669"/>
    <property type="project" value="InterPro"/>
</dbReference>
<evidence type="ECO:0000256" key="3">
    <source>
        <dbReference type="ARBA" id="ARBA00022723"/>
    </source>
</evidence>
<evidence type="ECO:0000256" key="2">
    <source>
        <dbReference type="ARBA" id="ARBA00022722"/>
    </source>
</evidence>
<organism evidence="7 8">
    <name type="scientific">Prauserella muralis</name>
    <dbReference type="NCBI Taxonomy" id="588067"/>
    <lineage>
        <taxon>Bacteria</taxon>
        <taxon>Bacillati</taxon>
        <taxon>Actinomycetota</taxon>
        <taxon>Actinomycetes</taxon>
        <taxon>Pseudonocardiales</taxon>
        <taxon>Pseudonocardiaceae</taxon>
        <taxon>Prauserella</taxon>
    </lineage>
</organism>
<keyword evidence="5 6" id="KW-0460">Magnesium</keyword>